<dbReference type="InterPro" id="IPR032839">
    <property type="entry name" value="RAB3GAP_N"/>
</dbReference>
<keyword evidence="3" id="KW-1185">Reference proteome</keyword>
<gene>
    <name evidence="2" type="ORF">Baya_16402</name>
</gene>
<sequence>MELVVSGMDVWLVDGCIEVDKLVLVKDGWMDGTLVVYVWMAGLDKIAKWQTDSTGKEQMTLAVSWSGTLSAEDGRMDRLMDKLVDVGMDKWMDELMKNASILGGFHASVKGSLPAMSQCITVGGGPFTGFFYAVEGSSQPLLSHVALAVASKLTSALFSAASDKKSERAKDMHLLKRLSALLRNTDPETR</sequence>
<reference evidence="2 3" key="1">
    <citation type="journal article" date="2019" name="Genome Biol. Evol.">
        <title>Whole-Genome Sequencing of the Giant Devil Catfish, Bagarius yarrelli.</title>
        <authorList>
            <person name="Jiang W."/>
            <person name="Lv Y."/>
            <person name="Cheng L."/>
            <person name="Yang K."/>
            <person name="Chao B."/>
            <person name="Wang X."/>
            <person name="Li Y."/>
            <person name="Pan X."/>
            <person name="You X."/>
            <person name="Zhang Y."/>
            <person name="Yang J."/>
            <person name="Li J."/>
            <person name="Zhang X."/>
            <person name="Liu S."/>
            <person name="Sun C."/>
            <person name="Yang J."/>
            <person name="Shi Q."/>
        </authorList>
    </citation>
    <scope>NUCLEOTIDE SEQUENCE [LARGE SCALE GENOMIC DNA]</scope>
    <source>
        <strain evidence="2">JWS20170419001</strain>
        <tissue evidence="2">Muscle</tissue>
    </source>
</reference>
<evidence type="ECO:0000259" key="1">
    <source>
        <dbReference type="Pfam" id="PF14655"/>
    </source>
</evidence>
<dbReference type="OrthoDB" id="8721618at2759"/>
<accession>A0A556VVD5</accession>
<dbReference type="EMBL" id="VCAZ01000297">
    <property type="protein sequence ID" value="TTV58696.1"/>
    <property type="molecule type" value="Genomic_DNA"/>
</dbReference>
<dbReference type="Pfam" id="PF14655">
    <property type="entry name" value="RAB3GAP2_N"/>
    <property type="match status" value="1"/>
</dbReference>
<organism evidence="2 3">
    <name type="scientific">Bagarius yarrelli</name>
    <name type="common">Goonch</name>
    <name type="synonym">Bagrus yarrelli</name>
    <dbReference type="NCBI Taxonomy" id="175774"/>
    <lineage>
        <taxon>Eukaryota</taxon>
        <taxon>Metazoa</taxon>
        <taxon>Chordata</taxon>
        <taxon>Craniata</taxon>
        <taxon>Vertebrata</taxon>
        <taxon>Euteleostomi</taxon>
        <taxon>Actinopterygii</taxon>
        <taxon>Neopterygii</taxon>
        <taxon>Teleostei</taxon>
        <taxon>Ostariophysi</taxon>
        <taxon>Siluriformes</taxon>
        <taxon>Sisoridae</taxon>
        <taxon>Sisorinae</taxon>
        <taxon>Bagarius</taxon>
    </lineage>
</organism>
<dbReference type="PANTHER" id="PTHR12472:SF0">
    <property type="entry name" value="RAB3 GTPASE-ACTIVATING PROTEIN NON-CATALYTIC SUBUNIT"/>
    <property type="match status" value="1"/>
</dbReference>
<feature type="domain" description="Rab3-GAP regulatory subunit N-terminal" evidence="1">
    <location>
        <begin position="92"/>
        <end position="162"/>
    </location>
</feature>
<protein>
    <submittedName>
        <fullName evidence="2">Rab3 GTPase-activating protein non-catalytic subunit</fullName>
    </submittedName>
</protein>
<dbReference type="AlphaFoldDB" id="A0A556VVD5"/>
<dbReference type="PANTHER" id="PTHR12472">
    <property type="entry name" value="RAB3-GAP REGULATORY DOMAIN"/>
    <property type="match status" value="1"/>
</dbReference>
<name>A0A556VVD5_BAGYA</name>
<proteinExistence type="predicted"/>
<evidence type="ECO:0000313" key="2">
    <source>
        <dbReference type="EMBL" id="TTV58696.1"/>
    </source>
</evidence>
<dbReference type="InterPro" id="IPR026059">
    <property type="entry name" value="Rab3GAP2"/>
</dbReference>
<evidence type="ECO:0000313" key="3">
    <source>
        <dbReference type="Proteomes" id="UP000319801"/>
    </source>
</evidence>
<comment type="caution">
    <text evidence="2">The sequence shown here is derived from an EMBL/GenBank/DDBJ whole genome shotgun (WGS) entry which is preliminary data.</text>
</comment>
<dbReference type="Proteomes" id="UP000319801">
    <property type="component" value="Unassembled WGS sequence"/>
</dbReference>